<gene>
    <name evidence="14" type="primary">atpB_3</name>
    <name evidence="12" type="synonym">atpB</name>
    <name evidence="14" type="ORF">DSCA_65090</name>
</gene>
<keyword evidence="9 12" id="KW-0406">Ion transport</keyword>
<evidence type="ECO:0000313" key="14">
    <source>
        <dbReference type="EMBL" id="BBO72579.1"/>
    </source>
</evidence>
<dbReference type="PANTHER" id="PTHR42823:SF3">
    <property type="entry name" value="ATP SYNTHASE SUBUNIT A, CHLOROPLASTIC"/>
    <property type="match status" value="1"/>
</dbReference>
<keyword evidence="10 12" id="KW-0472">Membrane</keyword>
<dbReference type="InterPro" id="IPR023011">
    <property type="entry name" value="ATP_synth_F0_asu_AS"/>
</dbReference>
<dbReference type="GO" id="GO:0046933">
    <property type="term" value="F:proton-transporting ATP synthase activity, rotational mechanism"/>
    <property type="evidence" value="ECO:0007669"/>
    <property type="project" value="UniProtKB-UniRule"/>
</dbReference>
<feature type="transmembrane region" description="Helical" evidence="12">
    <location>
        <begin position="145"/>
        <end position="165"/>
    </location>
</feature>
<comment type="function">
    <text evidence="12 13">Key component of the proton channel; it plays a direct role in the translocation of protons across the membrane.</text>
</comment>
<keyword evidence="5 12" id="KW-0138">CF(0)</keyword>
<comment type="subcellular location">
    <subcellularLocation>
        <location evidence="12 13">Cell membrane</location>
        <topology evidence="12 13">Multi-pass membrane protein</topology>
    </subcellularLocation>
    <subcellularLocation>
        <location evidence="1">Membrane</location>
        <topology evidence="1">Multi-pass membrane protein</topology>
    </subcellularLocation>
</comment>
<dbReference type="NCBIfam" id="TIGR01131">
    <property type="entry name" value="ATP_synt_6_or_A"/>
    <property type="match status" value="1"/>
</dbReference>
<dbReference type="PRINTS" id="PR00123">
    <property type="entry name" value="ATPASEA"/>
</dbReference>
<organism evidence="14 15">
    <name type="scientific">Desulfosarcina alkanivorans</name>
    <dbReference type="NCBI Taxonomy" id="571177"/>
    <lineage>
        <taxon>Bacteria</taxon>
        <taxon>Pseudomonadati</taxon>
        <taxon>Thermodesulfobacteriota</taxon>
        <taxon>Desulfobacteria</taxon>
        <taxon>Desulfobacterales</taxon>
        <taxon>Desulfosarcinaceae</taxon>
        <taxon>Desulfosarcina</taxon>
    </lineage>
</organism>
<keyword evidence="11 12" id="KW-0066">ATP synthesis</keyword>
<evidence type="ECO:0000256" key="2">
    <source>
        <dbReference type="ARBA" id="ARBA00006810"/>
    </source>
</evidence>
<dbReference type="GO" id="GO:0045259">
    <property type="term" value="C:proton-transporting ATP synthase complex"/>
    <property type="evidence" value="ECO:0007669"/>
    <property type="project" value="UniProtKB-KW"/>
</dbReference>
<dbReference type="InterPro" id="IPR035908">
    <property type="entry name" value="F0_ATP_A_sf"/>
</dbReference>
<dbReference type="KEGG" id="dalk:DSCA_65090"/>
<dbReference type="CDD" id="cd00310">
    <property type="entry name" value="ATP-synt_Fo_a_6"/>
    <property type="match status" value="1"/>
</dbReference>
<evidence type="ECO:0000256" key="1">
    <source>
        <dbReference type="ARBA" id="ARBA00004141"/>
    </source>
</evidence>
<evidence type="ECO:0000256" key="3">
    <source>
        <dbReference type="ARBA" id="ARBA00022448"/>
    </source>
</evidence>
<dbReference type="EMBL" id="AP021874">
    <property type="protein sequence ID" value="BBO72579.1"/>
    <property type="molecule type" value="Genomic_DNA"/>
</dbReference>
<keyword evidence="6 12" id="KW-0812">Transmembrane</keyword>
<dbReference type="AlphaFoldDB" id="A0A5K7YX06"/>
<dbReference type="Gene3D" id="1.20.120.220">
    <property type="entry name" value="ATP synthase, F0 complex, subunit A"/>
    <property type="match status" value="1"/>
</dbReference>
<dbReference type="GO" id="GO:0005886">
    <property type="term" value="C:plasma membrane"/>
    <property type="evidence" value="ECO:0007669"/>
    <property type="project" value="UniProtKB-SubCell"/>
</dbReference>
<dbReference type="HAMAP" id="MF_01393">
    <property type="entry name" value="ATP_synth_a_bact"/>
    <property type="match status" value="1"/>
</dbReference>
<sequence length="229" mass="25170">MEHPYLFFVKIFEAIGLGHFAHTYPHVVYSWVLMAILIALGAIATKTISLIPGKAQNLSEVIVSGIEEFMVDTAGEEARWLFPLAATIFIYIFIGNLIGIIPGFLPPTANLNTTASCAVVVVVFTHIIGIKYHGAAYIKHFMGPVWWMAPLIFVIEIIGHLARILSLSFRLFGNMMGHEIVLAILFGLAGAFFAPLPIMALGIFVAFVQGFVFFLLSVIYFSGAMEHAH</sequence>
<evidence type="ECO:0000256" key="7">
    <source>
        <dbReference type="ARBA" id="ARBA00022781"/>
    </source>
</evidence>
<proteinExistence type="inferred from homology"/>
<keyword evidence="3 12" id="KW-0813">Transport</keyword>
<dbReference type="PROSITE" id="PS00449">
    <property type="entry name" value="ATPASE_A"/>
    <property type="match status" value="1"/>
</dbReference>
<feature type="transmembrane region" description="Helical" evidence="12">
    <location>
        <begin position="171"/>
        <end position="194"/>
    </location>
</feature>
<dbReference type="GO" id="GO:0042777">
    <property type="term" value="P:proton motive force-driven plasma membrane ATP synthesis"/>
    <property type="evidence" value="ECO:0007669"/>
    <property type="project" value="TreeGrafter"/>
</dbReference>
<dbReference type="InterPro" id="IPR000568">
    <property type="entry name" value="ATP_synth_F0_asu"/>
</dbReference>
<accession>A0A5K7YX06</accession>
<dbReference type="SUPFAM" id="SSF81336">
    <property type="entry name" value="F1F0 ATP synthase subunit A"/>
    <property type="match status" value="1"/>
</dbReference>
<evidence type="ECO:0000256" key="6">
    <source>
        <dbReference type="ARBA" id="ARBA00022692"/>
    </source>
</evidence>
<evidence type="ECO:0000256" key="4">
    <source>
        <dbReference type="ARBA" id="ARBA00022475"/>
    </source>
</evidence>
<evidence type="ECO:0000256" key="10">
    <source>
        <dbReference type="ARBA" id="ARBA00023136"/>
    </source>
</evidence>
<keyword evidence="8 12" id="KW-1133">Transmembrane helix</keyword>
<dbReference type="Pfam" id="PF00119">
    <property type="entry name" value="ATP-synt_A"/>
    <property type="match status" value="1"/>
</dbReference>
<protein>
    <recommendedName>
        <fullName evidence="12 13">ATP synthase subunit a</fullName>
    </recommendedName>
    <alternativeName>
        <fullName evidence="12">ATP synthase F0 sector subunit a</fullName>
    </alternativeName>
    <alternativeName>
        <fullName evidence="12">F-ATPase subunit 6</fullName>
    </alternativeName>
</protein>
<evidence type="ECO:0000256" key="11">
    <source>
        <dbReference type="ARBA" id="ARBA00023310"/>
    </source>
</evidence>
<dbReference type="Proteomes" id="UP000427906">
    <property type="component" value="Chromosome"/>
</dbReference>
<dbReference type="RefSeq" id="WP_155320257.1">
    <property type="nucleotide sequence ID" value="NZ_AP021874.1"/>
</dbReference>
<name>A0A5K7YX06_9BACT</name>
<keyword evidence="7 12" id="KW-0375">Hydrogen ion transport</keyword>
<dbReference type="InterPro" id="IPR045082">
    <property type="entry name" value="ATP_syn_F0_a_bact/chloroplast"/>
</dbReference>
<dbReference type="OrthoDB" id="9789241at2"/>
<feature type="transmembrane region" description="Helical" evidence="12">
    <location>
        <begin position="111"/>
        <end position="133"/>
    </location>
</feature>
<evidence type="ECO:0000256" key="9">
    <source>
        <dbReference type="ARBA" id="ARBA00023065"/>
    </source>
</evidence>
<keyword evidence="15" id="KW-1185">Reference proteome</keyword>
<reference evidence="14 15" key="1">
    <citation type="submission" date="2019-11" db="EMBL/GenBank/DDBJ databases">
        <title>Comparative genomics of hydrocarbon-degrading Desulfosarcina strains.</title>
        <authorList>
            <person name="Watanabe M."/>
            <person name="Kojima H."/>
            <person name="Fukui M."/>
        </authorList>
    </citation>
    <scope>NUCLEOTIDE SEQUENCE [LARGE SCALE GENOMIC DNA]</scope>
    <source>
        <strain evidence="14 15">PL12</strain>
    </source>
</reference>
<feature type="transmembrane region" description="Helical" evidence="12">
    <location>
        <begin position="27"/>
        <end position="45"/>
    </location>
</feature>
<feature type="transmembrane region" description="Helical" evidence="12">
    <location>
        <begin position="201"/>
        <end position="221"/>
    </location>
</feature>
<evidence type="ECO:0000256" key="13">
    <source>
        <dbReference type="RuleBase" id="RU000483"/>
    </source>
</evidence>
<evidence type="ECO:0000256" key="5">
    <source>
        <dbReference type="ARBA" id="ARBA00022547"/>
    </source>
</evidence>
<keyword evidence="4 12" id="KW-1003">Cell membrane</keyword>
<evidence type="ECO:0000313" key="15">
    <source>
        <dbReference type="Proteomes" id="UP000427906"/>
    </source>
</evidence>
<comment type="similarity">
    <text evidence="2 12 13">Belongs to the ATPase A chain family.</text>
</comment>
<feature type="transmembrane region" description="Helical" evidence="12">
    <location>
        <begin position="80"/>
        <end position="105"/>
    </location>
</feature>
<dbReference type="PANTHER" id="PTHR42823">
    <property type="entry name" value="ATP SYNTHASE SUBUNIT A, CHLOROPLASTIC"/>
    <property type="match status" value="1"/>
</dbReference>
<evidence type="ECO:0000256" key="8">
    <source>
        <dbReference type="ARBA" id="ARBA00022989"/>
    </source>
</evidence>
<evidence type="ECO:0000256" key="12">
    <source>
        <dbReference type="HAMAP-Rule" id="MF_01393"/>
    </source>
</evidence>